<protein>
    <submittedName>
        <fullName evidence="1">Uncharacterized protein</fullName>
    </submittedName>
</protein>
<gene>
    <name evidence="1" type="ORF">W59_14111</name>
</gene>
<accession>I0WSB8</accession>
<proteinExistence type="predicted"/>
<name>I0WSB8_RHOOP</name>
<dbReference type="PATRIC" id="fig|1165867.3.peg.2868"/>
<dbReference type="AlphaFoldDB" id="I0WSB8"/>
<dbReference type="EMBL" id="AJJH01000068">
    <property type="protein sequence ID" value="EID79284.1"/>
    <property type="molecule type" value="Genomic_DNA"/>
</dbReference>
<evidence type="ECO:0000313" key="2">
    <source>
        <dbReference type="Proteomes" id="UP000006447"/>
    </source>
</evidence>
<reference evidence="1 2" key="1">
    <citation type="journal article" date="2012" name="J. Bacteriol.">
        <title>Draft genome sequence of the nitrophenol-degrading actinomycete Rhodococcus imtechensis RKJ300.</title>
        <authorList>
            <person name="Vikram S."/>
            <person name="Kumar S."/>
            <person name="Subramanian S."/>
            <person name="Raghava G.P."/>
        </authorList>
    </citation>
    <scope>NUCLEOTIDE SEQUENCE [LARGE SCALE GENOMIC DNA]</scope>
    <source>
        <strain evidence="1 2">RKJ300</strain>
    </source>
</reference>
<dbReference type="Proteomes" id="UP000006447">
    <property type="component" value="Unassembled WGS sequence"/>
</dbReference>
<comment type="caution">
    <text evidence="1">The sequence shown here is derived from an EMBL/GenBank/DDBJ whole genome shotgun (WGS) entry which is preliminary data.</text>
</comment>
<evidence type="ECO:0000313" key="1">
    <source>
        <dbReference type="EMBL" id="EID79284.1"/>
    </source>
</evidence>
<sequence length="118" mass="13488">MSPIATTLRDAPMAFLRFNYRLMRIPLQLVEDVASTELDEQAPTRLAYEQLLIQYDRVAGHLLNDEDAQDRAAELHRHTVAVRAAIARDHQRVDTESAALLDLQRARFHQRRTGTDPA</sequence>
<organism evidence="1 2">
    <name type="scientific">Rhodococcus opacus RKJ300 = JCM 13270</name>
    <dbReference type="NCBI Taxonomy" id="1165867"/>
    <lineage>
        <taxon>Bacteria</taxon>
        <taxon>Bacillati</taxon>
        <taxon>Actinomycetota</taxon>
        <taxon>Actinomycetes</taxon>
        <taxon>Mycobacteriales</taxon>
        <taxon>Nocardiaceae</taxon>
        <taxon>Rhodococcus</taxon>
    </lineage>
</organism>